<dbReference type="CDD" id="cd00130">
    <property type="entry name" value="PAS"/>
    <property type="match status" value="1"/>
</dbReference>
<dbReference type="SUPFAM" id="SSF54631">
    <property type="entry name" value="CBS-domain pair"/>
    <property type="match status" value="1"/>
</dbReference>
<dbReference type="InterPro" id="IPR058031">
    <property type="entry name" value="AAA_lid_NorR"/>
</dbReference>
<dbReference type="EMBL" id="FNZK01000002">
    <property type="protein sequence ID" value="SEJ00733.1"/>
    <property type="molecule type" value="Genomic_DNA"/>
</dbReference>
<dbReference type="InterPro" id="IPR002197">
    <property type="entry name" value="HTH_Fis"/>
</dbReference>
<dbReference type="InterPro" id="IPR025662">
    <property type="entry name" value="Sigma_54_int_dom_ATP-bd_1"/>
</dbReference>
<dbReference type="GO" id="GO:0006355">
    <property type="term" value="P:regulation of DNA-templated transcription"/>
    <property type="evidence" value="ECO:0007669"/>
    <property type="project" value="InterPro"/>
</dbReference>
<dbReference type="InterPro" id="IPR025944">
    <property type="entry name" value="Sigma_54_int_dom_CS"/>
</dbReference>
<dbReference type="SUPFAM" id="SSF55785">
    <property type="entry name" value="PYP-like sensor domain (PAS domain)"/>
    <property type="match status" value="2"/>
</dbReference>
<keyword evidence="2" id="KW-0067">ATP-binding</keyword>
<evidence type="ECO:0000259" key="8">
    <source>
        <dbReference type="PROSITE" id="PS50112"/>
    </source>
</evidence>
<keyword evidence="11" id="KW-1185">Reference proteome</keyword>
<dbReference type="PANTHER" id="PTHR32071">
    <property type="entry name" value="TRANSCRIPTIONAL REGULATORY PROTEIN"/>
    <property type="match status" value="1"/>
</dbReference>
<dbReference type="PROSITE" id="PS00688">
    <property type="entry name" value="SIGMA54_INTERACT_3"/>
    <property type="match status" value="1"/>
</dbReference>
<gene>
    <name evidence="10" type="ORF">SAMN05660742_102251</name>
</gene>
<evidence type="ECO:0000259" key="7">
    <source>
        <dbReference type="PROSITE" id="PS50045"/>
    </source>
</evidence>
<keyword evidence="1" id="KW-0547">Nucleotide-binding</keyword>
<evidence type="ECO:0000256" key="3">
    <source>
        <dbReference type="ARBA" id="ARBA00023015"/>
    </source>
</evidence>
<dbReference type="SUPFAM" id="SSF46689">
    <property type="entry name" value="Homeodomain-like"/>
    <property type="match status" value="1"/>
</dbReference>
<dbReference type="PANTHER" id="PTHR32071:SF57">
    <property type="entry name" value="C4-DICARBOXYLATE TRANSPORT TRANSCRIPTIONAL REGULATORY PROTEIN DCTD"/>
    <property type="match status" value="1"/>
</dbReference>
<dbReference type="STRING" id="84035.SAMN05660742_102251"/>
<dbReference type="SMART" id="SM00116">
    <property type="entry name" value="CBS"/>
    <property type="match status" value="2"/>
</dbReference>
<dbReference type="Pfam" id="PF13426">
    <property type="entry name" value="PAS_9"/>
    <property type="match status" value="1"/>
</dbReference>
<keyword evidence="6" id="KW-0129">CBS domain</keyword>
<dbReference type="AlphaFoldDB" id="A0A1H6V820"/>
<dbReference type="Gene3D" id="3.10.580.10">
    <property type="entry name" value="CBS-domain"/>
    <property type="match status" value="1"/>
</dbReference>
<dbReference type="Pfam" id="PF00158">
    <property type="entry name" value="Sigma54_activat"/>
    <property type="match status" value="1"/>
</dbReference>
<dbReference type="Pfam" id="PF25601">
    <property type="entry name" value="AAA_lid_14"/>
    <property type="match status" value="1"/>
</dbReference>
<feature type="domain" description="CBS" evidence="9">
    <location>
        <begin position="7"/>
        <end position="63"/>
    </location>
</feature>
<proteinExistence type="predicted"/>
<dbReference type="Pfam" id="PF00571">
    <property type="entry name" value="CBS"/>
    <property type="match status" value="2"/>
</dbReference>
<organism evidence="10 11">
    <name type="scientific">Propionispira arboris</name>
    <dbReference type="NCBI Taxonomy" id="84035"/>
    <lineage>
        <taxon>Bacteria</taxon>
        <taxon>Bacillati</taxon>
        <taxon>Bacillota</taxon>
        <taxon>Negativicutes</taxon>
        <taxon>Selenomonadales</taxon>
        <taxon>Selenomonadaceae</taxon>
        <taxon>Propionispira</taxon>
    </lineage>
</organism>
<evidence type="ECO:0000256" key="4">
    <source>
        <dbReference type="ARBA" id="ARBA00023125"/>
    </source>
</evidence>
<dbReference type="InterPro" id="IPR025943">
    <property type="entry name" value="Sigma_54_int_dom_ATP-bd_2"/>
</dbReference>
<dbReference type="PROSITE" id="PS00675">
    <property type="entry name" value="SIGMA54_INTERACT_1"/>
    <property type="match status" value="1"/>
</dbReference>
<evidence type="ECO:0000256" key="1">
    <source>
        <dbReference type="ARBA" id="ARBA00022741"/>
    </source>
</evidence>
<dbReference type="PRINTS" id="PR01590">
    <property type="entry name" value="HTHFIS"/>
</dbReference>
<keyword evidence="4" id="KW-0238">DNA-binding</keyword>
<evidence type="ECO:0000256" key="2">
    <source>
        <dbReference type="ARBA" id="ARBA00022840"/>
    </source>
</evidence>
<protein>
    <submittedName>
        <fullName evidence="10">PAS domain S-box-containing protein</fullName>
    </submittedName>
</protein>
<dbReference type="InterPro" id="IPR027417">
    <property type="entry name" value="P-loop_NTPase"/>
</dbReference>
<dbReference type="SMART" id="SM00091">
    <property type="entry name" value="PAS"/>
    <property type="match status" value="2"/>
</dbReference>
<dbReference type="InterPro" id="IPR035965">
    <property type="entry name" value="PAS-like_dom_sf"/>
</dbReference>
<dbReference type="PROSITE" id="PS00676">
    <property type="entry name" value="SIGMA54_INTERACT_2"/>
    <property type="match status" value="1"/>
</dbReference>
<evidence type="ECO:0000256" key="5">
    <source>
        <dbReference type="ARBA" id="ARBA00023163"/>
    </source>
</evidence>
<dbReference type="GO" id="GO:0043565">
    <property type="term" value="F:sequence-specific DNA binding"/>
    <property type="evidence" value="ECO:0007669"/>
    <property type="project" value="InterPro"/>
</dbReference>
<dbReference type="Proteomes" id="UP000199662">
    <property type="component" value="Unassembled WGS sequence"/>
</dbReference>
<dbReference type="Pfam" id="PF00989">
    <property type="entry name" value="PAS"/>
    <property type="match status" value="1"/>
</dbReference>
<dbReference type="Gene3D" id="1.10.8.60">
    <property type="match status" value="1"/>
</dbReference>
<dbReference type="Pfam" id="PF02954">
    <property type="entry name" value="HTH_8"/>
    <property type="match status" value="1"/>
</dbReference>
<dbReference type="FunFam" id="3.40.50.300:FF:000006">
    <property type="entry name" value="DNA-binding transcriptional regulator NtrC"/>
    <property type="match status" value="1"/>
</dbReference>
<dbReference type="Gene3D" id="1.10.10.60">
    <property type="entry name" value="Homeodomain-like"/>
    <property type="match status" value="1"/>
</dbReference>
<dbReference type="InterPro" id="IPR013767">
    <property type="entry name" value="PAS_fold"/>
</dbReference>
<dbReference type="NCBIfam" id="TIGR00229">
    <property type="entry name" value="sensory_box"/>
    <property type="match status" value="1"/>
</dbReference>
<dbReference type="InterPro" id="IPR002078">
    <property type="entry name" value="Sigma_54_int"/>
</dbReference>
<dbReference type="PROSITE" id="PS51371">
    <property type="entry name" value="CBS"/>
    <property type="match status" value="2"/>
</dbReference>
<feature type="domain" description="Sigma-54 factor interaction" evidence="7">
    <location>
        <begin position="383"/>
        <end position="613"/>
    </location>
</feature>
<dbReference type="PROSITE" id="PS50045">
    <property type="entry name" value="SIGMA54_INTERACT_4"/>
    <property type="match status" value="1"/>
</dbReference>
<accession>A0A1H6V820</accession>
<evidence type="ECO:0000259" key="9">
    <source>
        <dbReference type="PROSITE" id="PS51371"/>
    </source>
</evidence>
<dbReference type="GO" id="GO:0005524">
    <property type="term" value="F:ATP binding"/>
    <property type="evidence" value="ECO:0007669"/>
    <property type="project" value="UniProtKB-KW"/>
</dbReference>
<evidence type="ECO:0000313" key="10">
    <source>
        <dbReference type="EMBL" id="SEJ00733.1"/>
    </source>
</evidence>
<reference evidence="11" key="1">
    <citation type="submission" date="2016-10" db="EMBL/GenBank/DDBJ databases">
        <authorList>
            <person name="Varghese N."/>
            <person name="Submissions S."/>
        </authorList>
    </citation>
    <scope>NUCLEOTIDE SEQUENCE [LARGE SCALE GENOMIC DNA]</scope>
    <source>
        <strain evidence="11">DSM 2179</strain>
    </source>
</reference>
<keyword evidence="3" id="KW-0805">Transcription regulation</keyword>
<dbReference type="InterPro" id="IPR009057">
    <property type="entry name" value="Homeodomain-like_sf"/>
</dbReference>
<keyword evidence="5" id="KW-0804">Transcription</keyword>
<feature type="domain" description="PAS" evidence="8">
    <location>
        <begin position="242"/>
        <end position="288"/>
    </location>
</feature>
<feature type="domain" description="CBS" evidence="9">
    <location>
        <begin position="71"/>
        <end position="123"/>
    </location>
</feature>
<dbReference type="InterPro" id="IPR000014">
    <property type="entry name" value="PAS"/>
</dbReference>
<dbReference type="PROSITE" id="PS50112">
    <property type="entry name" value="PAS"/>
    <property type="match status" value="1"/>
</dbReference>
<name>A0A1H6V820_9FIRM</name>
<dbReference type="SMART" id="SM00382">
    <property type="entry name" value="AAA"/>
    <property type="match status" value="1"/>
</dbReference>
<dbReference type="CDD" id="cd00009">
    <property type="entry name" value="AAA"/>
    <property type="match status" value="1"/>
</dbReference>
<evidence type="ECO:0000313" key="11">
    <source>
        <dbReference type="Proteomes" id="UP000199662"/>
    </source>
</evidence>
<evidence type="ECO:0000256" key="6">
    <source>
        <dbReference type="PROSITE-ProRule" id="PRU00703"/>
    </source>
</evidence>
<dbReference type="Gene3D" id="3.30.450.20">
    <property type="entry name" value="PAS domain"/>
    <property type="match status" value="2"/>
</dbReference>
<dbReference type="Gene3D" id="3.40.50.300">
    <property type="entry name" value="P-loop containing nucleotide triphosphate hydrolases"/>
    <property type="match status" value="1"/>
</dbReference>
<dbReference type="SUPFAM" id="SSF52540">
    <property type="entry name" value="P-loop containing nucleoside triphosphate hydrolases"/>
    <property type="match status" value="1"/>
</dbReference>
<dbReference type="InterPro" id="IPR046342">
    <property type="entry name" value="CBS_dom_sf"/>
</dbReference>
<dbReference type="InterPro" id="IPR000644">
    <property type="entry name" value="CBS_dom"/>
</dbReference>
<dbReference type="RefSeq" id="WP_091829137.1">
    <property type="nucleotide sequence ID" value="NZ_FNZK01000002.1"/>
</dbReference>
<sequence length="683" mass="76881">MLVRDFMTPNPHVLDKKAKLKDVVNLFYKYKLEAVPILDEAGKLCGLVTRTDIIDTMVDQLSTSISIECIMTKSVVTVHPDNTLEEAWQIPITHLPVVDYDDKIIGLLNRQDFVEIFYKELSKYKNSVQQLSELSYSGVIGINLYGIINQINSVAACLLGVTQECALGKFIHDIIPNTRLMEVVHTGKKELGATIEINGQKLTVNRAPICEGYKIVGAVVIIQDVFPKNTLEKENLLKLEAKAEVLEQVFSSLKQGLIIVDTDNIIRFVNDAYEEIMGIPREKLLNHNAQEAVENSRMHIVLKTGIPELDAMQSVQGRQIIADRVPFFKNGKVVGAIGEAIFKDISEVEQLLKRNKRLMEENPANKRIKSNDLQPKLMTFENIIGQSRNMIQVKSLAAKIAATDTTVLIQGESGTGKDLFAQAIHNASNRNNNKLVAINCAAIPADLLESELFGYDEGAFTGAKKGGKKGKFEIAEGGTLFLDEIGDMPMVMQAKLLRVIQNKTFEHVGGENVHVCNVRFIAATNKNLQDLVKKRLFREDLYYRLNVVYLKVPPLRERKEDIREIIEMMMPVICNNLNITIKQFSEEAIDKMLLYKWPGNIRELINVLEQIAATVSSMIIQVKDIPAFVLEKEKSEYFENENIDEASQLRSVLDKTHGNKALAAKMLGIHRSTLYEKLKKYEI</sequence>
<dbReference type="InterPro" id="IPR003593">
    <property type="entry name" value="AAA+_ATPase"/>
</dbReference>